<dbReference type="AlphaFoldDB" id="A0A4U0WJM2"/>
<comment type="caution">
    <text evidence="2">The sequence shown here is derived from an EMBL/GenBank/DDBJ whole genome shotgun (WGS) entry which is preliminary data.</text>
</comment>
<dbReference type="EMBL" id="NAJQ01001040">
    <property type="protein sequence ID" value="TKA62688.1"/>
    <property type="molecule type" value="Genomic_DNA"/>
</dbReference>
<keyword evidence="3" id="KW-1185">Reference proteome</keyword>
<proteinExistence type="predicted"/>
<accession>A0A4U0WJM2</accession>
<evidence type="ECO:0000256" key="1">
    <source>
        <dbReference type="SAM" id="MobiDB-lite"/>
    </source>
</evidence>
<dbReference type="OrthoDB" id="3928536at2759"/>
<dbReference type="STRING" id="329884.A0A4U0WJM2"/>
<dbReference type="Proteomes" id="UP000309340">
    <property type="component" value="Unassembled WGS sequence"/>
</dbReference>
<sequence length="373" mass="39305">SGGGGGGRKPPGGGGRKPAAGGVSKPSSKKNNMSKKGGSKKAVAPPADDSSDDNDDVQDPPEAVDDNDQDAPGAVDDNAPVAPGAVDDNAPVAPVEADDPGQAAGNDQGAPAAVGDEQPDAPAAAGGDQAPAPDNSFAELNIYPDPNQLARLAYNASFFLNLDPEDPAKETLVSTIEAWRIEKRTAAKPNAKEGWIHDFLRSKPRINNEDSDGDDHWIETWQCLRALYTMNGTVKASTQAFKTELLEDAVIFIEMIHTLPAYAGKSLLSPMLTLFRSLLQQLPEWFAFDGMLVLVPAQPAGERGDMWESVEQAEKQLTGIYSRTDNYVLVVNRAPIGGRNGTLIRVMGRKVTDVDNAADAGGPVQDPADGTGE</sequence>
<evidence type="ECO:0000313" key="3">
    <source>
        <dbReference type="Proteomes" id="UP000309340"/>
    </source>
</evidence>
<feature type="compositionally biased region" description="Acidic residues" evidence="1">
    <location>
        <begin position="49"/>
        <end position="69"/>
    </location>
</feature>
<reference evidence="2 3" key="1">
    <citation type="submission" date="2017-03" db="EMBL/GenBank/DDBJ databases">
        <title>Genomes of endolithic fungi from Antarctica.</title>
        <authorList>
            <person name="Coleine C."/>
            <person name="Masonjones S."/>
            <person name="Stajich J.E."/>
        </authorList>
    </citation>
    <scope>NUCLEOTIDE SEQUENCE [LARGE SCALE GENOMIC DNA]</scope>
    <source>
        <strain evidence="2 3">CCFEE 5184</strain>
    </source>
</reference>
<protein>
    <submittedName>
        <fullName evidence="2">Uncharacterized protein</fullName>
    </submittedName>
</protein>
<feature type="region of interest" description="Disordered" evidence="1">
    <location>
        <begin position="1"/>
        <end position="141"/>
    </location>
</feature>
<feature type="compositionally biased region" description="Low complexity" evidence="1">
    <location>
        <begin position="120"/>
        <end position="134"/>
    </location>
</feature>
<name>A0A4U0WJM2_9PEZI</name>
<gene>
    <name evidence="2" type="ORF">B0A55_11507</name>
</gene>
<feature type="non-terminal residue" evidence="2">
    <location>
        <position position="1"/>
    </location>
</feature>
<feature type="compositionally biased region" description="Gly residues" evidence="1">
    <location>
        <begin position="1"/>
        <end position="16"/>
    </location>
</feature>
<evidence type="ECO:0000313" key="2">
    <source>
        <dbReference type="EMBL" id="TKA62688.1"/>
    </source>
</evidence>
<organism evidence="2 3">
    <name type="scientific">Friedmanniomyces simplex</name>
    <dbReference type="NCBI Taxonomy" id="329884"/>
    <lineage>
        <taxon>Eukaryota</taxon>
        <taxon>Fungi</taxon>
        <taxon>Dikarya</taxon>
        <taxon>Ascomycota</taxon>
        <taxon>Pezizomycotina</taxon>
        <taxon>Dothideomycetes</taxon>
        <taxon>Dothideomycetidae</taxon>
        <taxon>Mycosphaerellales</taxon>
        <taxon>Teratosphaeriaceae</taxon>
        <taxon>Friedmanniomyces</taxon>
    </lineage>
</organism>
<feature type="compositionally biased region" description="Low complexity" evidence="1">
    <location>
        <begin position="17"/>
        <end position="48"/>
    </location>
</feature>